<evidence type="ECO:0000313" key="2">
    <source>
        <dbReference type="EMBL" id="MEX1664030.1"/>
    </source>
</evidence>
<feature type="coiled-coil region" evidence="1">
    <location>
        <begin position="71"/>
        <end position="98"/>
    </location>
</feature>
<comment type="caution">
    <text evidence="2">The sequence shown here is derived from an EMBL/GenBank/DDBJ whole genome shotgun (WGS) entry which is preliminary data.</text>
</comment>
<evidence type="ECO:0000256" key="1">
    <source>
        <dbReference type="SAM" id="Coils"/>
    </source>
</evidence>
<sequence length="220" mass="24660">MSIVAVSRWALWVAMIVIGAPELWAGTLYYRYPSTNGTVVIDSSVPPEAVPRGYDVIRVDGSVVRTVAPQLSGAERKARALELEVAAARAEADAKNRKWDESLLLRYSSVLDIDVAKERAINNIKVRISILKSNLSVIKQQILSNQSEAAELERRGEEVPSALMNTLASLRREVTTTEQHISGRLQDLDEVARDYERDKDRFALLQSQAEKRLQYYSSDD</sequence>
<name>A0ABV3TRX2_9GAMM</name>
<keyword evidence="3" id="KW-1185">Reference proteome</keyword>
<dbReference type="EMBL" id="JBFRYB010000001">
    <property type="protein sequence ID" value="MEX1664030.1"/>
    <property type="molecule type" value="Genomic_DNA"/>
</dbReference>
<protein>
    <recommendedName>
        <fullName evidence="4">DUF4124 domain-containing protein</fullName>
    </recommendedName>
</protein>
<organism evidence="2 3">
    <name type="scientific">Zhongshania arctica</name>
    <dbReference type="NCBI Taxonomy" id="3238302"/>
    <lineage>
        <taxon>Bacteria</taxon>
        <taxon>Pseudomonadati</taxon>
        <taxon>Pseudomonadota</taxon>
        <taxon>Gammaproteobacteria</taxon>
        <taxon>Cellvibrionales</taxon>
        <taxon>Spongiibacteraceae</taxon>
        <taxon>Zhongshania</taxon>
    </lineage>
</organism>
<dbReference type="RefSeq" id="WP_368374157.1">
    <property type="nucleotide sequence ID" value="NZ_JBFRYB010000001.1"/>
</dbReference>
<gene>
    <name evidence="2" type="ORF">AB4875_00955</name>
</gene>
<evidence type="ECO:0008006" key="4">
    <source>
        <dbReference type="Google" id="ProtNLM"/>
    </source>
</evidence>
<evidence type="ECO:0000313" key="3">
    <source>
        <dbReference type="Proteomes" id="UP001557484"/>
    </source>
</evidence>
<proteinExistence type="predicted"/>
<keyword evidence="1" id="KW-0175">Coiled coil</keyword>
<accession>A0ABV3TRX2</accession>
<dbReference type="Proteomes" id="UP001557484">
    <property type="component" value="Unassembled WGS sequence"/>
</dbReference>
<reference evidence="2 3" key="1">
    <citation type="journal article" date="2011" name="Int. J. Syst. Evol. Microbiol.">
        <title>Zhongshania antarctica gen. nov., sp. nov. and Zhongshania guokunii sp. nov., gammaproteobacteria respectively isolated from coastal attached (fast) ice and surface seawater of the Antarctic.</title>
        <authorList>
            <person name="Li H.J."/>
            <person name="Zhang X.Y."/>
            <person name="Chen C.X."/>
            <person name="Zhang Y.J."/>
            <person name="Gao Z.M."/>
            <person name="Yu Y."/>
            <person name="Chen X.L."/>
            <person name="Chen B."/>
            <person name="Zhang Y.Z."/>
        </authorList>
    </citation>
    <scope>NUCLEOTIDE SEQUENCE [LARGE SCALE GENOMIC DNA]</scope>
    <source>
        <strain evidence="2 3">R06B22</strain>
    </source>
</reference>